<feature type="compositionally biased region" description="Pro residues" evidence="1">
    <location>
        <begin position="585"/>
        <end position="595"/>
    </location>
</feature>
<feature type="region of interest" description="Disordered" evidence="1">
    <location>
        <begin position="540"/>
        <end position="623"/>
    </location>
</feature>
<evidence type="ECO:0000256" key="1">
    <source>
        <dbReference type="SAM" id="MobiDB-lite"/>
    </source>
</evidence>
<feature type="compositionally biased region" description="Basic and acidic residues" evidence="1">
    <location>
        <begin position="274"/>
        <end position="287"/>
    </location>
</feature>
<dbReference type="PANTHER" id="PTHR33087">
    <property type="entry name" value="OS07G0539200 PROTEIN"/>
    <property type="match status" value="1"/>
</dbReference>
<feature type="compositionally biased region" description="Basic and acidic residues" evidence="1">
    <location>
        <begin position="299"/>
        <end position="331"/>
    </location>
</feature>
<protein>
    <recommendedName>
        <fullName evidence="4">DUF4283 domain-containing protein</fullName>
    </recommendedName>
</protein>
<dbReference type="Gramene" id="TKW04157">
    <property type="protein sequence ID" value="TKW04157"/>
    <property type="gene ID" value="SEVIR_7G090700v2"/>
</dbReference>
<gene>
    <name evidence="2" type="ORF">SEVIR_7G090700v2</name>
</gene>
<dbReference type="InterPro" id="IPR053253">
    <property type="entry name" value="Sex_diff_modulator"/>
</dbReference>
<dbReference type="EMBL" id="CM016558">
    <property type="protein sequence ID" value="TKW04157.1"/>
    <property type="molecule type" value="Genomic_DNA"/>
</dbReference>
<feature type="region of interest" description="Disordered" evidence="1">
    <location>
        <begin position="262"/>
        <end position="414"/>
    </location>
</feature>
<keyword evidence="3" id="KW-1185">Reference proteome</keyword>
<accession>A0A4U6U261</accession>
<reference evidence="2" key="1">
    <citation type="submission" date="2019-03" db="EMBL/GenBank/DDBJ databases">
        <title>WGS assembly of Setaria viridis.</title>
        <authorList>
            <person name="Huang P."/>
            <person name="Jenkins J."/>
            <person name="Grimwood J."/>
            <person name="Barry K."/>
            <person name="Healey A."/>
            <person name="Mamidi S."/>
            <person name="Sreedasyam A."/>
            <person name="Shu S."/>
            <person name="Feldman M."/>
            <person name="Wu J."/>
            <person name="Yu Y."/>
            <person name="Chen C."/>
            <person name="Johnson J."/>
            <person name="Rokhsar D."/>
            <person name="Baxter I."/>
            <person name="Schmutz J."/>
            <person name="Brutnell T."/>
            <person name="Kellogg E."/>
        </authorList>
    </citation>
    <scope>NUCLEOTIDE SEQUENCE [LARGE SCALE GENOMIC DNA]</scope>
</reference>
<evidence type="ECO:0000313" key="2">
    <source>
        <dbReference type="EMBL" id="TKW04157.1"/>
    </source>
</evidence>
<dbReference type="Proteomes" id="UP000298652">
    <property type="component" value="Chromosome 7"/>
</dbReference>
<name>A0A4U6U261_SETVI</name>
<dbReference type="PANTHER" id="PTHR33087:SF21">
    <property type="entry name" value="OS03G0782100 PROTEIN"/>
    <property type="match status" value="1"/>
</dbReference>
<proteinExistence type="predicted"/>
<dbReference type="OMA" id="MRPWRLE"/>
<organism evidence="2 3">
    <name type="scientific">Setaria viridis</name>
    <name type="common">Green bristlegrass</name>
    <name type="synonym">Setaria italica subsp. viridis</name>
    <dbReference type="NCBI Taxonomy" id="4556"/>
    <lineage>
        <taxon>Eukaryota</taxon>
        <taxon>Viridiplantae</taxon>
        <taxon>Streptophyta</taxon>
        <taxon>Embryophyta</taxon>
        <taxon>Tracheophyta</taxon>
        <taxon>Spermatophyta</taxon>
        <taxon>Magnoliopsida</taxon>
        <taxon>Liliopsida</taxon>
        <taxon>Poales</taxon>
        <taxon>Poaceae</taxon>
        <taxon>PACMAD clade</taxon>
        <taxon>Panicoideae</taxon>
        <taxon>Panicodae</taxon>
        <taxon>Paniceae</taxon>
        <taxon>Cenchrinae</taxon>
        <taxon>Setaria</taxon>
    </lineage>
</organism>
<evidence type="ECO:0008006" key="4">
    <source>
        <dbReference type="Google" id="ProtNLM"/>
    </source>
</evidence>
<evidence type="ECO:0000313" key="3">
    <source>
        <dbReference type="Proteomes" id="UP000298652"/>
    </source>
</evidence>
<dbReference type="AlphaFoldDB" id="A0A4U6U261"/>
<sequence length="706" mass="79123">MAIGDPNTRPEAETVFVSTTFHLEHDARDWEACALVPWALHLPPDAGDRDIARLLTRELHLRPGDVTVTLHQPEPYLIRFEQAEHAVEARRRGRFTGDGIDICLRTWRSLTHALGFRIFYRVRLCLDGILSHAWTPEIVERVIGHKCALQHIVTDLLQPADSRHIELWAWTVDPSEIPKKVWLAFTHNPAAQSSTFAVSAEPLQLPWQQGTRFEVFIHLPLLEDYSAAARDLQQAIDNPQSIVPIRRRYEWRYGLVDGTPSDARSRFPARLPRPPREHISADPHRAEPSGGRCASAGGHRTEHGARAAGDDGEDGRRCDDSTRQQQRTKEDRHRRRPARQRCDDWPFVWPSRREDDDDHQDGDYEHPGQGRQTGFDSWWDSGKVRRDRTRSPPRRSYAPPQGRRHEDGAPGLTSLAPSQLQALFAAQAAALKHYVQHQVTAAPPMTDSSTLGARKSFCHAGADEYIRKACWLADRLGIDDAAPGEKAWSDPVPLPRVFDRLRATLLQDSTATAAAASPSVQEVPRVFDRLRATLLQDSTATAAAASPVQETPIHSIRPEQHTPSPPAPQTTQIIPAPQIDDLFATPPPPALPQQPPQRMRRGRTFDMSKVRRSARLAKKPSMPAVERAQRNLWRKLGVGNDEMAPIEQVLQDFLNMFQGALPDYVISAMTTLFDLDDDAADQVNEALLLMAGDDVGELQQLDHAAA</sequence>